<keyword evidence="1" id="KW-0472">Membrane</keyword>
<proteinExistence type="predicted"/>
<organism evidence="2">
    <name type="scientific">mine drainage metagenome</name>
    <dbReference type="NCBI Taxonomy" id="410659"/>
    <lineage>
        <taxon>unclassified sequences</taxon>
        <taxon>metagenomes</taxon>
        <taxon>ecological metagenomes</taxon>
    </lineage>
</organism>
<feature type="transmembrane region" description="Helical" evidence="1">
    <location>
        <begin position="119"/>
        <end position="136"/>
    </location>
</feature>
<reference evidence="2" key="2">
    <citation type="journal article" date="2014" name="ISME J.">
        <title>Microbial stratification in low pH oxic and suboxic macroscopic growths along an acid mine drainage.</title>
        <authorList>
            <person name="Mendez-Garcia C."/>
            <person name="Mesa V."/>
            <person name="Sprenger R.R."/>
            <person name="Richter M."/>
            <person name="Diez M.S."/>
            <person name="Solano J."/>
            <person name="Bargiela R."/>
            <person name="Golyshina O.V."/>
            <person name="Manteca A."/>
            <person name="Ramos J.L."/>
            <person name="Gallego J.R."/>
            <person name="Llorente I."/>
            <person name="Martins Dos Santos V.A."/>
            <person name="Jensen O.N."/>
            <person name="Pelaez A.I."/>
            <person name="Sanchez J."/>
            <person name="Ferrer M."/>
        </authorList>
    </citation>
    <scope>NUCLEOTIDE SEQUENCE</scope>
</reference>
<feature type="transmembrane region" description="Helical" evidence="1">
    <location>
        <begin position="92"/>
        <end position="113"/>
    </location>
</feature>
<reference evidence="2" key="1">
    <citation type="submission" date="2013-08" db="EMBL/GenBank/DDBJ databases">
        <authorList>
            <person name="Mendez C."/>
            <person name="Richter M."/>
            <person name="Ferrer M."/>
            <person name="Sanchez J."/>
        </authorList>
    </citation>
    <scope>NUCLEOTIDE SEQUENCE</scope>
</reference>
<sequence length="165" mass="17447">MKSLPWTFFGGILLGVAEELLSGYLPSGEILSSGLRPAFPFVVLLGLLVFLPRLRKRWARSDDPLAGCDPPPAPLSSSTGGPLFRRASRGTIVLLAGAFVASTMTWISGSWVFTITEMLVFAIVFLSIVLLTGMSGQISLCQAAFVGVGAFTAGQLADHFGLSII</sequence>
<comment type="caution">
    <text evidence="2">The sequence shown here is derived from an EMBL/GenBank/DDBJ whole genome shotgun (WGS) entry which is preliminary data.</text>
</comment>
<evidence type="ECO:0000313" key="2">
    <source>
        <dbReference type="EMBL" id="EQD55924.1"/>
    </source>
</evidence>
<dbReference type="EMBL" id="AUZZ01003798">
    <property type="protein sequence ID" value="EQD55924.1"/>
    <property type="molecule type" value="Genomic_DNA"/>
</dbReference>
<dbReference type="AlphaFoldDB" id="T1BRS3"/>
<feature type="non-terminal residue" evidence="2">
    <location>
        <position position="165"/>
    </location>
</feature>
<evidence type="ECO:0000256" key="1">
    <source>
        <dbReference type="SAM" id="Phobius"/>
    </source>
</evidence>
<name>T1BRS3_9ZZZZ</name>
<keyword evidence="1" id="KW-1133">Transmembrane helix</keyword>
<feature type="transmembrane region" description="Helical" evidence="1">
    <location>
        <begin position="33"/>
        <end position="51"/>
    </location>
</feature>
<gene>
    <name evidence="2" type="ORF">B2A_05461</name>
</gene>
<protein>
    <submittedName>
        <fullName evidence="2">Inner-membrane translocator</fullName>
    </submittedName>
</protein>
<accession>T1BRS3</accession>
<keyword evidence="1" id="KW-0812">Transmembrane</keyword>